<evidence type="ECO:0000259" key="2">
    <source>
        <dbReference type="Pfam" id="PF10671"/>
    </source>
</evidence>
<evidence type="ECO:0000313" key="3">
    <source>
        <dbReference type="EMBL" id="CNG45857.1"/>
    </source>
</evidence>
<evidence type="ECO:0000256" key="1">
    <source>
        <dbReference type="SAM" id="SignalP"/>
    </source>
</evidence>
<protein>
    <submittedName>
        <fullName evidence="3">Putative secretion system protein PilL</fullName>
    </submittedName>
</protein>
<gene>
    <name evidence="3" type="ORF">ERS008530_03801</name>
</gene>
<dbReference type="PROSITE" id="PS51257">
    <property type="entry name" value="PROKAR_LIPOPROTEIN"/>
    <property type="match status" value="1"/>
</dbReference>
<name>A0A0T9MTL1_YERIN</name>
<dbReference type="AlphaFoldDB" id="A0A0T9MTL1"/>
<dbReference type="EMBL" id="CPZJ01000019">
    <property type="protein sequence ID" value="CNG45857.1"/>
    <property type="molecule type" value="Genomic_DNA"/>
</dbReference>
<accession>A0A0T9MTL1</accession>
<proteinExistence type="predicted"/>
<dbReference type="RefSeq" id="WP_050074368.1">
    <property type="nucleotide sequence ID" value="NZ_CPZJ01000019.1"/>
</dbReference>
<feature type="chain" id="PRO_5006693526" evidence="1">
    <location>
        <begin position="19"/>
        <end position="335"/>
    </location>
</feature>
<reference evidence="3 4" key="1">
    <citation type="submission" date="2015-03" db="EMBL/GenBank/DDBJ databases">
        <authorList>
            <person name="Murphy D."/>
        </authorList>
    </citation>
    <scope>NUCLEOTIDE SEQUENCE [LARGE SCALE GENOMIC DNA]</scope>
    <source>
        <strain evidence="3 4">BR165/97</strain>
    </source>
</reference>
<feature type="domain" description="Toxin co-regulated pilus biosynthesis protein Q C-terminal" evidence="2">
    <location>
        <begin position="246"/>
        <end position="331"/>
    </location>
</feature>
<evidence type="ECO:0000313" key="4">
    <source>
        <dbReference type="Proteomes" id="UP000038750"/>
    </source>
</evidence>
<dbReference type="Proteomes" id="UP000038750">
    <property type="component" value="Unassembled WGS sequence"/>
</dbReference>
<feature type="signal peptide" evidence="1">
    <location>
        <begin position="1"/>
        <end position="18"/>
    </location>
</feature>
<dbReference type="Pfam" id="PF10671">
    <property type="entry name" value="TcpQ"/>
    <property type="match status" value="1"/>
</dbReference>
<keyword evidence="1" id="KW-0732">Signal</keyword>
<sequence length="335" mass="36299">MKMLIPMALAPMVLSGCALTNHKPPATPAQQFVTTLIQEQRPLIQQAQAELALVSNVRLKPKNPLPVVPQKANKPVLNAANKSQSSMLAGQKIAGLHAVSFTDGRPGTPALAGAGQAQTLRQAVTRIAPVGWQQSYGPGIMPDVRRPLEWRGNDQWPYVLNSLLTQEKLKASIDWPNRRISVSTLSTTVPLVPKASAITTTTAPSLKTEVVNKSNPFTGKSVPEKKTQTVLSAKISTPGEKEAQRVWIMAPGSTLKDSILTWSAEAKCSLPNVKHWTVEWLTSVNYRIDAPLVFHGTFMDALNGAFSLYLNASVPLYAGTRSQQCQVTVSDEVPK</sequence>
<organism evidence="3 4">
    <name type="scientific">Yersinia intermedia</name>
    <dbReference type="NCBI Taxonomy" id="631"/>
    <lineage>
        <taxon>Bacteria</taxon>
        <taxon>Pseudomonadati</taxon>
        <taxon>Pseudomonadota</taxon>
        <taxon>Gammaproteobacteria</taxon>
        <taxon>Enterobacterales</taxon>
        <taxon>Yersiniaceae</taxon>
        <taxon>Yersinia</taxon>
    </lineage>
</organism>
<dbReference type="OrthoDB" id="8527469at2"/>
<dbReference type="InterPro" id="IPR018927">
    <property type="entry name" value="Pilus_synth_Q_C"/>
</dbReference>